<name>A0AA36DBH3_9BILA</name>
<dbReference type="Gene3D" id="6.10.250.780">
    <property type="match status" value="1"/>
</dbReference>
<evidence type="ECO:0000256" key="2">
    <source>
        <dbReference type="ARBA" id="ARBA00004167"/>
    </source>
</evidence>
<feature type="coiled-coil region" evidence="9">
    <location>
        <begin position="725"/>
        <end position="763"/>
    </location>
</feature>
<feature type="transmembrane region" description="Helical" evidence="10">
    <location>
        <begin position="433"/>
        <end position="453"/>
    </location>
</feature>
<comment type="caution">
    <text evidence="12">The sequence shown here is derived from an EMBL/GenBank/DDBJ whole genome shotgun (WGS) entry which is preliminary data.</text>
</comment>
<dbReference type="AlphaFoldDB" id="A0AA36DBH3"/>
<dbReference type="EMBL" id="CATQJA010002665">
    <property type="protein sequence ID" value="CAJ0583215.1"/>
    <property type="molecule type" value="Genomic_DNA"/>
</dbReference>
<reference evidence="12" key="1">
    <citation type="submission" date="2023-06" db="EMBL/GenBank/DDBJ databases">
        <authorList>
            <person name="Delattre M."/>
        </authorList>
    </citation>
    <scope>NUCLEOTIDE SEQUENCE</scope>
    <source>
        <strain evidence="12">AF72</strain>
    </source>
</reference>
<gene>
    <name evidence="12" type="ORF">MSPICULIGERA_LOCUS21307</name>
</gene>
<dbReference type="InterPro" id="IPR028082">
    <property type="entry name" value="Peripla_BP_I"/>
</dbReference>
<evidence type="ECO:0000256" key="5">
    <source>
        <dbReference type="ARBA" id="ARBA00022989"/>
    </source>
</evidence>
<evidence type="ECO:0000256" key="7">
    <source>
        <dbReference type="ARBA" id="ARBA00023180"/>
    </source>
</evidence>
<sequence>MTGNRLRNLILFVYGMEEVVHAPLDSLRILQAAIDVANSDAGSLVQFSIPDGIVTGTSGCPQGSSAGLGAKEVCDQYYQHNIKAVFGPICFEDMRLIEPVIDEWGISQFSFWTDFSLTRHIPEIIEMSRRGFLNIAYNLRAICTALGWDDVALFICMDCYEDSINYRIDSIRDTLEELNVRTLYLGEMNKTISRTELAQMMVLMKKTARVFITFLGVDPELNILFAQAMADAKLSSDEYIAVYMLHYQNYDTATVPWGTSAATRKLFMNSVLVYNDFPTSYTTAIGQLELSKANEEQQLYYLQLYEAVQIYAYALNALPEVTGDASYDGEAVAGVLRSNQIQGPFGSVFFNNNTMRLSGFVPFYVTNDSVSQLANIVVGPDPSCNDTIYEDTAMACYTLLANTSILADVGAKFPQDVPPCGFTGELCDQTSTVIIIAAVMTAIIICIVTILAIRKMRSGETASMPWAIPVQMVKLVDVESSQIGSQQLSIHSIQQQLEDKSAEKKAKESLKSRQLATIDQAYVVVESYSLKEKLVFSRHEMHWLYLIKQISHDNLNPFMGLCFDRSQHLFVMWSHCFRWKNNSVISTLDGAPIIANSELHYYAPEIRKGLKTLMYTNRMDAIQLSPKQGQAGDLYGFGMILFEILYRKKVASIDDAIVSEEDNLILCEQAEAQVPLYPTIPESDDVHPDLLGLMHKCWGAAETRPDTNLARKITDATLKMSGSLVDQMIKNLEQYTNNLENLVKERTGQLEEEQKKAEALLSELLPKTVADELKVGRRVDPKTYKAATILYSDIVGFTSLCSESQPMEVVNLLSGMFQRFDQIISVHNCYKIETIGDAYMVASGVPIPSKTDHVRDIASVALQQREFLYDFEIPHRPGQFLHCRWGFNTGPVFTGVVGISAPRYCVFGGTGVGTLLTYWLDGVEELLQSSRDSYKAISAMVEAQV</sequence>
<dbReference type="Pfam" id="PF01094">
    <property type="entry name" value="ANF_receptor"/>
    <property type="match status" value="1"/>
</dbReference>
<dbReference type="GO" id="GO:0005886">
    <property type="term" value="C:plasma membrane"/>
    <property type="evidence" value="ECO:0007669"/>
    <property type="project" value="TreeGrafter"/>
</dbReference>
<evidence type="ECO:0000256" key="8">
    <source>
        <dbReference type="ARBA" id="ARBA00023239"/>
    </source>
</evidence>
<dbReference type="Gene3D" id="3.30.70.1230">
    <property type="entry name" value="Nucleotide cyclase"/>
    <property type="match status" value="1"/>
</dbReference>
<organism evidence="12 13">
    <name type="scientific">Mesorhabditis spiculigera</name>
    <dbReference type="NCBI Taxonomy" id="96644"/>
    <lineage>
        <taxon>Eukaryota</taxon>
        <taxon>Metazoa</taxon>
        <taxon>Ecdysozoa</taxon>
        <taxon>Nematoda</taxon>
        <taxon>Chromadorea</taxon>
        <taxon>Rhabditida</taxon>
        <taxon>Rhabditina</taxon>
        <taxon>Rhabditomorpha</taxon>
        <taxon>Rhabditoidea</taxon>
        <taxon>Rhabditidae</taxon>
        <taxon>Mesorhabditinae</taxon>
        <taxon>Mesorhabditis</taxon>
    </lineage>
</organism>
<dbReference type="GO" id="GO:0000166">
    <property type="term" value="F:nucleotide binding"/>
    <property type="evidence" value="ECO:0007669"/>
    <property type="project" value="UniProtKB-KW"/>
</dbReference>
<keyword evidence="6 10" id="KW-0472">Membrane</keyword>
<evidence type="ECO:0000256" key="4">
    <source>
        <dbReference type="ARBA" id="ARBA00022741"/>
    </source>
</evidence>
<dbReference type="CDD" id="cd07302">
    <property type="entry name" value="CHD"/>
    <property type="match status" value="1"/>
</dbReference>
<dbReference type="InterPro" id="IPR029787">
    <property type="entry name" value="Nucleotide_cyclase"/>
</dbReference>
<feature type="non-terminal residue" evidence="12">
    <location>
        <position position="1"/>
    </location>
</feature>
<keyword evidence="7" id="KW-0325">Glycoprotein</keyword>
<dbReference type="InterPro" id="IPR011009">
    <property type="entry name" value="Kinase-like_dom_sf"/>
</dbReference>
<evidence type="ECO:0000256" key="9">
    <source>
        <dbReference type="SAM" id="Coils"/>
    </source>
</evidence>
<feature type="domain" description="Guanylate cyclase" evidence="11">
    <location>
        <begin position="788"/>
        <end position="910"/>
    </location>
</feature>
<keyword evidence="3 10" id="KW-0812">Transmembrane</keyword>
<comment type="catalytic activity">
    <reaction evidence="1">
        <text>GTP = 3',5'-cyclic GMP + diphosphate</text>
        <dbReference type="Rhea" id="RHEA:13665"/>
        <dbReference type="ChEBI" id="CHEBI:33019"/>
        <dbReference type="ChEBI" id="CHEBI:37565"/>
        <dbReference type="ChEBI" id="CHEBI:57746"/>
        <dbReference type="EC" id="4.6.1.2"/>
    </reaction>
</comment>
<dbReference type="Gene3D" id="3.40.50.2300">
    <property type="match status" value="2"/>
</dbReference>
<dbReference type="SUPFAM" id="SSF55073">
    <property type="entry name" value="Nucleotide cyclase"/>
    <property type="match status" value="1"/>
</dbReference>
<proteinExistence type="predicted"/>
<dbReference type="SMART" id="SM00044">
    <property type="entry name" value="CYCc"/>
    <property type="match status" value="1"/>
</dbReference>
<protein>
    <recommendedName>
        <fullName evidence="11">Guanylate cyclase domain-containing protein</fullName>
    </recommendedName>
</protein>
<dbReference type="GO" id="GO:0004383">
    <property type="term" value="F:guanylate cyclase activity"/>
    <property type="evidence" value="ECO:0007669"/>
    <property type="project" value="UniProtKB-EC"/>
</dbReference>
<evidence type="ECO:0000256" key="6">
    <source>
        <dbReference type="ARBA" id="ARBA00023136"/>
    </source>
</evidence>
<dbReference type="Pfam" id="PF00211">
    <property type="entry name" value="Guanylate_cyc"/>
    <property type="match status" value="1"/>
</dbReference>
<keyword evidence="13" id="KW-1185">Reference proteome</keyword>
<dbReference type="GO" id="GO:0004016">
    <property type="term" value="F:adenylate cyclase activity"/>
    <property type="evidence" value="ECO:0007669"/>
    <property type="project" value="TreeGrafter"/>
</dbReference>
<evidence type="ECO:0000256" key="10">
    <source>
        <dbReference type="SAM" id="Phobius"/>
    </source>
</evidence>
<dbReference type="PROSITE" id="PS50125">
    <property type="entry name" value="GUANYLATE_CYCLASE_2"/>
    <property type="match status" value="1"/>
</dbReference>
<dbReference type="GO" id="GO:0035556">
    <property type="term" value="P:intracellular signal transduction"/>
    <property type="evidence" value="ECO:0007669"/>
    <property type="project" value="InterPro"/>
</dbReference>
<dbReference type="SUPFAM" id="SSF53822">
    <property type="entry name" value="Periplasmic binding protein-like I"/>
    <property type="match status" value="1"/>
</dbReference>
<comment type="subcellular location">
    <subcellularLocation>
        <location evidence="2">Membrane</location>
        <topology evidence="2">Single-pass membrane protein</topology>
    </subcellularLocation>
</comment>
<keyword evidence="8" id="KW-0456">Lyase</keyword>
<evidence type="ECO:0000313" key="13">
    <source>
        <dbReference type="Proteomes" id="UP001177023"/>
    </source>
</evidence>
<evidence type="ECO:0000256" key="3">
    <source>
        <dbReference type="ARBA" id="ARBA00022692"/>
    </source>
</evidence>
<accession>A0AA36DBH3</accession>
<dbReference type="SUPFAM" id="SSF56112">
    <property type="entry name" value="Protein kinase-like (PK-like)"/>
    <property type="match status" value="1"/>
</dbReference>
<keyword evidence="4" id="KW-0547">Nucleotide-binding</keyword>
<dbReference type="InterPro" id="IPR001054">
    <property type="entry name" value="A/G_cyclase"/>
</dbReference>
<dbReference type="Proteomes" id="UP001177023">
    <property type="component" value="Unassembled WGS sequence"/>
</dbReference>
<dbReference type="GO" id="GO:0001653">
    <property type="term" value="F:peptide receptor activity"/>
    <property type="evidence" value="ECO:0007669"/>
    <property type="project" value="TreeGrafter"/>
</dbReference>
<evidence type="ECO:0000259" key="11">
    <source>
        <dbReference type="PROSITE" id="PS50125"/>
    </source>
</evidence>
<dbReference type="GO" id="GO:0007168">
    <property type="term" value="P:receptor guanylyl cyclase signaling pathway"/>
    <property type="evidence" value="ECO:0007669"/>
    <property type="project" value="TreeGrafter"/>
</dbReference>
<keyword evidence="9" id="KW-0175">Coiled coil</keyword>
<evidence type="ECO:0000256" key="1">
    <source>
        <dbReference type="ARBA" id="ARBA00001436"/>
    </source>
</evidence>
<dbReference type="PANTHER" id="PTHR11920:SF485">
    <property type="entry name" value="RECEPTOR-TYPE GUANYLATE CYCLASE DAF-11"/>
    <property type="match status" value="1"/>
</dbReference>
<evidence type="ECO:0000313" key="12">
    <source>
        <dbReference type="EMBL" id="CAJ0583215.1"/>
    </source>
</evidence>
<dbReference type="PANTHER" id="PTHR11920">
    <property type="entry name" value="GUANYLYL CYCLASE"/>
    <property type="match status" value="1"/>
</dbReference>
<dbReference type="InterPro" id="IPR050401">
    <property type="entry name" value="Cyclic_nucleotide_synthase"/>
</dbReference>
<keyword evidence="5 10" id="KW-1133">Transmembrane helix</keyword>
<dbReference type="InterPro" id="IPR001828">
    <property type="entry name" value="ANF_lig-bd_rcpt"/>
</dbReference>
<dbReference type="Gene3D" id="1.10.510.10">
    <property type="entry name" value="Transferase(Phosphotransferase) domain 1"/>
    <property type="match status" value="1"/>
</dbReference>